<sequence length="70" mass="7618">MKRLSADDSAATSVKVGHRQAPYKKPPPLDRGGGFALCGRKAGKEQELSKDQVKNKKTKTKTKQTRLPPG</sequence>
<organism evidence="2 3">
    <name type="scientific">Undibacterium luofuense</name>
    <dbReference type="NCBI Taxonomy" id="2828733"/>
    <lineage>
        <taxon>Bacteria</taxon>
        <taxon>Pseudomonadati</taxon>
        <taxon>Pseudomonadota</taxon>
        <taxon>Betaproteobacteria</taxon>
        <taxon>Burkholderiales</taxon>
        <taxon>Oxalobacteraceae</taxon>
        <taxon>Undibacterium</taxon>
    </lineage>
</organism>
<protein>
    <submittedName>
        <fullName evidence="2">Uncharacterized protein</fullName>
    </submittedName>
</protein>
<proteinExistence type="predicted"/>
<evidence type="ECO:0000313" key="3">
    <source>
        <dbReference type="Proteomes" id="UP000680067"/>
    </source>
</evidence>
<dbReference type="Proteomes" id="UP000680067">
    <property type="component" value="Unassembled WGS sequence"/>
</dbReference>
<reference evidence="2" key="1">
    <citation type="submission" date="2021-04" db="EMBL/GenBank/DDBJ databases">
        <title>novel species isolated from subtropical streams in China.</title>
        <authorList>
            <person name="Lu H."/>
        </authorList>
    </citation>
    <scope>NUCLEOTIDE SEQUENCE</scope>
    <source>
        <strain evidence="2">LFS511W</strain>
    </source>
</reference>
<dbReference type="AlphaFoldDB" id="A0A941I9J4"/>
<keyword evidence="3" id="KW-1185">Reference proteome</keyword>
<feature type="compositionally biased region" description="Basic residues" evidence="1">
    <location>
        <begin position="55"/>
        <end position="64"/>
    </location>
</feature>
<gene>
    <name evidence="2" type="ORF">KDM89_22320</name>
</gene>
<dbReference type="RefSeq" id="WP_212689908.1">
    <property type="nucleotide sequence ID" value="NZ_JAGSPN010000716.1"/>
</dbReference>
<dbReference type="EMBL" id="JAGSPN010000716">
    <property type="protein sequence ID" value="MBR7784870.1"/>
    <property type="molecule type" value="Genomic_DNA"/>
</dbReference>
<evidence type="ECO:0000256" key="1">
    <source>
        <dbReference type="SAM" id="MobiDB-lite"/>
    </source>
</evidence>
<comment type="caution">
    <text evidence="2">The sequence shown here is derived from an EMBL/GenBank/DDBJ whole genome shotgun (WGS) entry which is preliminary data.</text>
</comment>
<feature type="compositionally biased region" description="Basic and acidic residues" evidence="1">
    <location>
        <begin position="42"/>
        <end position="54"/>
    </location>
</feature>
<evidence type="ECO:0000313" key="2">
    <source>
        <dbReference type="EMBL" id="MBR7784870.1"/>
    </source>
</evidence>
<feature type="non-terminal residue" evidence="2">
    <location>
        <position position="70"/>
    </location>
</feature>
<feature type="region of interest" description="Disordered" evidence="1">
    <location>
        <begin position="1"/>
        <end position="70"/>
    </location>
</feature>
<name>A0A941I9J4_9BURK</name>
<accession>A0A941I9J4</accession>